<dbReference type="AlphaFoldDB" id="A0A9X0YH18"/>
<keyword evidence="5" id="KW-1185">Reference proteome</keyword>
<proteinExistence type="predicted"/>
<evidence type="ECO:0000313" key="5">
    <source>
        <dbReference type="Proteomes" id="UP001231587"/>
    </source>
</evidence>
<gene>
    <name evidence="2" type="ORF">J2Z56_000471</name>
    <name evidence="3" type="ORF">J2Z57_001521</name>
</gene>
<dbReference type="EMBL" id="JAUSUU010000004">
    <property type="protein sequence ID" value="MDQ0335075.1"/>
    <property type="molecule type" value="Genomic_DNA"/>
</dbReference>
<dbReference type="EMBL" id="JAGGJQ010000001">
    <property type="protein sequence ID" value="MBP1838575.1"/>
    <property type="molecule type" value="Genomic_DNA"/>
</dbReference>
<organism evidence="2 4">
    <name type="scientific">Formosa algae</name>
    <dbReference type="NCBI Taxonomy" id="225843"/>
    <lineage>
        <taxon>Bacteria</taxon>
        <taxon>Pseudomonadati</taxon>
        <taxon>Bacteroidota</taxon>
        <taxon>Flavobacteriia</taxon>
        <taxon>Flavobacteriales</taxon>
        <taxon>Flavobacteriaceae</taxon>
        <taxon>Formosa</taxon>
    </lineage>
</organism>
<comment type="caution">
    <text evidence="2">The sequence shown here is derived from an EMBL/GenBank/DDBJ whole genome shotgun (WGS) entry which is preliminary data.</text>
</comment>
<keyword evidence="1" id="KW-0472">Membrane</keyword>
<reference evidence="2" key="1">
    <citation type="submission" date="2021-03" db="EMBL/GenBank/DDBJ databases">
        <title>Genomic Encyclopedia of Type Strains, Phase IV (KMG-IV): sequencing the most valuable type-strain genomes for metagenomic binning, comparative biology and taxonomic classification.</title>
        <authorList>
            <person name="Goeker M."/>
        </authorList>
    </citation>
    <scope>NUCLEOTIDE SEQUENCE</scope>
    <source>
        <strain evidence="2">DSM 15523</strain>
        <strain evidence="3 5">DSM 16476</strain>
    </source>
</reference>
<dbReference type="InterPro" id="IPR046166">
    <property type="entry name" value="DUF6168"/>
</dbReference>
<keyword evidence="1" id="KW-0812">Transmembrane</keyword>
<feature type="transmembrane region" description="Helical" evidence="1">
    <location>
        <begin position="99"/>
        <end position="120"/>
    </location>
</feature>
<dbReference type="Pfam" id="PF19665">
    <property type="entry name" value="DUF6168"/>
    <property type="match status" value="1"/>
</dbReference>
<feature type="transmembrane region" description="Helical" evidence="1">
    <location>
        <begin position="65"/>
        <end position="87"/>
    </location>
</feature>
<accession>A0A9X0YH18</accession>
<evidence type="ECO:0000313" key="2">
    <source>
        <dbReference type="EMBL" id="MBP1838575.1"/>
    </source>
</evidence>
<dbReference type="Proteomes" id="UP001138672">
    <property type="component" value="Unassembled WGS sequence"/>
</dbReference>
<evidence type="ECO:0000313" key="3">
    <source>
        <dbReference type="EMBL" id="MDQ0335075.1"/>
    </source>
</evidence>
<sequence>MIKRILVFLLSILLLFAIAFTIHNYFMTEVMSFKLWQVYLYHLIATLIVYISMEAVSSTLPNQAGYSYLVLMFIKLGVFVLIFKHSVFENDQLTQTERFALVIPLFMFLTAEAVAVAKLLNNK</sequence>
<dbReference type="Proteomes" id="UP001231587">
    <property type="component" value="Unassembled WGS sequence"/>
</dbReference>
<evidence type="ECO:0000256" key="1">
    <source>
        <dbReference type="SAM" id="Phobius"/>
    </source>
</evidence>
<keyword evidence="1" id="KW-1133">Transmembrane helix</keyword>
<dbReference type="OrthoDB" id="981687at2"/>
<name>A0A9X0YH18_9FLAO</name>
<protein>
    <submittedName>
        <fullName evidence="2">Uncharacterized membrane protein YhaH (DUF805 family)</fullName>
    </submittedName>
</protein>
<evidence type="ECO:0000313" key="4">
    <source>
        <dbReference type="Proteomes" id="UP001138672"/>
    </source>
</evidence>
<dbReference type="RefSeq" id="WP_146035135.1">
    <property type="nucleotide sequence ID" value="NZ_JAGGJQ010000001.1"/>
</dbReference>
<feature type="transmembrane region" description="Helical" evidence="1">
    <location>
        <begin position="35"/>
        <end position="53"/>
    </location>
</feature>